<evidence type="ECO:0000256" key="1">
    <source>
        <dbReference type="SAM" id="MobiDB-lite"/>
    </source>
</evidence>
<feature type="compositionally biased region" description="Basic residues" evidence="1">
    <location>
        <begin position="69"/>
        <end position="81"/>
    </location>
</feature>
<evidence type="ECO:0000313" key="2">
    <source>
        <dbReference type="EMBL" id="KAF4137512.1"/>
    </source>
</evidence>
<dbReference type="AlphaFoldDB" id="A0A8S9UDF3"/>
<sequence length="94" mass="10112">MSVEVDEPDRGVDFFCPSQTVSRPSGPSDESTQPSAQSGSPTGPPEQIARPVRLEDDSDAFDVASPSRSRGRPKTKTKAARKAQNLAVHMTKED</sequence>
<protein>
    <submittedName>
        <fullName evidence="2">Uncharacterized protein</fullName>
    </submittedName>
</protein>
<reference evidence="2" key="1">
    <citation type="submission" date="2020-03" db="EMBL/GenBank/DDBJ databases">
        <title>Hybrid Assembly of Korean Phytophthora infestans isolates.</title>
        <authorList>
            <person name="Prokchorchik M."/>
            <person name="Lee Y."/>
            <person name="Seo J."/>
            <person name="Cho J.-H."/>
            <person name="Park Y.-E."/>
            <person name="Jang D.-C."/>
            <person name="Im J.-S."/>
            <person name="Choi J.-G."/>
            <person name="Park H.-J."/>
            <person name="Lee G.-B."/>
            <person name="Lee Y.-G."/>
            <person name="Hong S.-Y."/>
            <person name="Cho K."/>
            <person name="Sohn K.H."/>
        </authorList>
    </citation>
    <scope>NUCLEOTIDE SEQUENCE</scope>
    <source>
        <strain evidence="2">KR_2_A2</strain>
    </source>
</reference>
<dbReference type="Proteomes" id="UP000704712">
    <property type="component" value="Unassembled WGS sequence"/>
</dbReference>
<comment type="caution">
    <text evidence="2">The sequence shown here is derived from an EMBL/GenBank/DDBJ whole genome shotgun (WGS) entry which is preliminary data.</text>
</comment>
<accession>A0A8S9UDF3</accession>
<organism evidence="2 3">
    <name type="scientific">Phytophthora infestans</name>
    <name type="common">Potato late blight agent</name>
    <name type="synonym">Botrytis infestans</name>
    <dbReference type="NCBI Taxonomy" id="4787"/>
    <lineage>
        <taxon>Eukaryota</taxon>
        <taxon>Sar</taxon>
        <taxon>Stramenopiles</taxon>
        <taxon>Oomycota</taxon>
        <taxon>Peronosporomycetes</taxon>
        <taxon>Peronosporales</taxon>
        <taxon>Peronosporaceae</taxon>
        <taxon>Phytophthora</taxon>
    </lineage>
</organism>
<evidence type="ECO:0000313" key="3">
    <source>
        <dbReference type="Proteomes" id="UP000704712"/>
    </source>
</evidence>
<feature type="region of interest" description="Disordered" evidence="1">
    <location>
        <begin position="1"/>
        <end position="94"/>
    </location>
</feature>
<dbReference type="EMBL" id="JAACNO010001794">
    <property type="protein sequence ID" value="KAF4137512.1"/>
    <property type="molecule type" value="Genomic_DNA"/>
</dbReference>
<gene>
    <name evidence="2" type="ORF">GN958_ATG13300</name>
</gene>
<proteinExistence type="predicted"/>
<feature type="compositionally biased region" description="Polar residues" evidence="1">
    <location>
        <begin position="17"/>
        <end position="41"/>
    </location>
</feature>
<name>A0A8S9UDF3_PHYIN</name>